<accession>A0A017SUK5</accession>
<name>A0A017SUK5_9BACT</name>
<dbReference type="Proteomes" id="UP000019678">
    <property type="component" value="Unassembled WGS sequence"/>
</dbReference>
<comment type="caution">
    <text evidence="1">The sequence shown here is derived from an EMBL/GenBank/DDBJ whole genome shotgun (WGS) entry which is preliminary data.</text>
</comment>
<gene>
    <name evidence="1" type="ORF">CAP_0392</name>
</gene>
<dbReference type="Pfam" id="PF13489">
    <property type="entry name" value="Methyltransf_23"/>
    <property type="match status" value="1"/>
</dbReference>
<keyword evidence="2" id="KW-1185">Reference proteome</keyword>
<organism evidence="1 2">
    <name type="scientific">Chondromyces apiculatus DSM 436</name>
    <dbReference type="NCBI Taxonomy" id="1192034"/>
    <lineage>
        <taxon>Bacteria</taxon>
        <taxon>Pseudomonadati</taxon>
        <taxon>Myxococcota</taxon>
        <taxon>Polyangia</taxon>
        <taxon>Polyangiales</taxon>
        <taxon>Polyangiaceae</taxon>
        <taxon>Chondromyces</taxon>
    </lineage>
</organism>
<dbReference type="EMBL" id="ASRX01000103">
    <property type="protein sequence ID" value="EYF00639.1"/>
    <property type="molecule type" value="Genomic_DNA"/>
</dbReference>
<evidence type="ECO:0000313" key="2">
    <source>
        <dbReference type="Proteomes" id="UP000019678"/>
    </source>
</evidence>
<dbReference type="SUPFAM" id="SSF53335">
    <property type="entry name" value="S-adenosyl-L-methionine-dependent methyltransferases"/>
    <property type="match status" value="1"/>
</dbReference>
<protein>
    <recommendedName>
        <fullName evidence="3">Methyltransferase domain-containing protein</fullName>
    </recommendedName>
</protein>
<sequence length="252" mass="28150">MDSDFITALAPDGKAYARAFSVFLAHTDQKDQACSFLWEVIEQLSDHRVFLDAGAGNGRVTQGFTDAFEHTIAIEPSAHLRDELARACPSATIMPSTILGASPDLRASFVLCSHVLYHVPTDRWPAHLHRMLGWLDHEGELAIILQNPESDCMQMVHHFTGSQFDIAELLRGLRDGPDGERYTVAVETVPSTIQTPDVDTAMIIAGFMLNHLSRRPPLRRDDVRAYVQRVFGDAAGRCSFTCTQDFLRVRRK</sequence>
<evidence type="ECO:0000313" key="1">
    <source>
        <dbReference type="EMBL" id="EYF00639.1"/>
    </source>
</evidence>
<dbReference type="AlphaFoldDB" id="A0A017SUK5"/>
<dbReference type="InterPro" id="IPR029063">
    <property type="entry name" value="SAM-dependent_MTases_sf"/>
</dbReference>
<proteinExistence type="predicted"/>
<dbReference type="OrthoDB" id="5449367at2"/>
<dbReference type="Gene3D" id="3.40.50.150">
    <property type="entry name" value="Vaccinia Virus protein VP39"/>
    <property type="match status" value="1"/>
</dbReference>
<dbReference type="STRING" id="1192034.CAP_0392"/>
<reference evidence="1 2" key="1">
    <citation type="submission" date="2013-05" db="EMBL/GenBank/DDBJ databases">
        <title>Genome assembly of Chondromyces apiculatus DSM 436.</title>
        <authorList>
            <person name="Sharma G."/>
            <person name="Khatri I."/>
            <person name="Kaur C."/>
            <person name="Mayilraj S."/>
            <person name="Subramanian S."/>
        </authorList>
    </citation>
    <scope>NUCLEOTIDE SEQUENCE [LARGE SCALE GENOMIC DNA]</scope>
    <source>
        <strain evidence="1 2">DSM 436</strain>
    </source>
</reference>
<dbReference type="eggNOG" id="COG4106">
    <property type="taxonomic scope" value="Bacteria"/>
</dbReference>
<dbReference type="RefSeq" id="WP_044250787.1">
    <property type="nucleotide sequence ID" value="NZ_ASRX01000103.1"/>
</dbReference>
<evidence type="ECO:0008006" key="3">
    <source>
        <dbReference type="Google" id="ProtNLM"/>
    </source>
</evidence>